<organism evidence="4 5">
    <name type="scientific">Kutzneria kofuensis</name>
    <dbReference type="NCBI Taxonomy" id="103725"/>
    <lineage>
        <taxon>Bacteria</taxon>
        <taxon>Bacillati</taxon>
        <taxon>Actinomycetota</taxon>
        <taxon>Actinomycetes</taxon>
        <taxon>Pseudonocardiales</taxon>
        <taxon>Pseudonocardiaceae</taxon>
        <taxon>Kutzneria</taxon>
    </lineage>
</organism>
<dbReference type="InterPro" id="IPR002347">
    <property type="entry name" value="SDR_fam"/>
</dbReference>
<dbReference type="GO" id="GO:0016491">
    <property type="term" value="F:oxidoreductase activity"/>
    <property type="evidence" value="ECO:0007669"/>
    <property type="project" value="UniProtKB-KW"/>
</dbReference>
<dbReference type="EMBL" id="JACHIR010000001">
    <property type="protein sequence ID" value="MBB5888869.1"/>
    <property type="molecule type" value="Genomic_DNA"/>
</dbReference>
<keyword evidence="5" id="KW-1185">Reference proteome</keyword>
<dbReference type="RefSeq" id="WP_184857381.1">
    <property type="nucleotide sequence ID" value="NZ_BAAAWY010000102.1"/>
</dbReference>
<comment type="caution">
    <text evidence="4">The sequence shown here is derived from an EMBL/GenBank/DDBJ whole genome shotgun (WGS) entry which is preliminary data.</text>
</comment>
<keyword evidence="3" id="KW-0560">Oxidoreductase</keyword>
<evidence type="ECO:0000256" key="3">
    <source>
        <dbReference type="ARBA" id="ARBA00023002"/>
    </source>
</evidence>
<evidence type="ECO:0000313" key="4">
    <source>
        <dbReference type="EMBL" id="MBB5888869.1"/>
    </source>
</evidence>
<dbReference type="PANTHER" id="PTHR43963">
    <property type="entry name" value="CARBONYL REDUCTASE 1-RELATED"/>
    <property type="match status" value="1"/>
</dbReference>
<dbReference type="PANTHER" id="PTHR43963:SF6">
    <property type="entry name" value="CHAIN DEHYDROGENASE FAMILY PROTEIN, PUTATIVE (AFU_ORTHOLOGUE AFUA_3G15350)-RELATED"/>
    <property type="match status" value="1"/>
</dbReference>
<accession>A0A7W9KA76</accession>
<name>A0A7W9KA76_9PSEU</name>
<gene>
    <name evidence="4" type="ORF">BJ998_000065</name>
</gene>
<evidence type="ECO:0000256" key="1">
    <source>
        <dbReference type="ARBA" id="ARBA00006484"/>
    </source>
</evidence>
<evidence type="ECO:0000256" key="2">
    <source>
        <dbReference type="ARBA" id="ARBA00022857"/>
    </source>
</evidence>
<keyword evidence="2" id="KW-0521">NADP</keyword>
<protein>
    <submittedName>
        <fullName evidence="4">NAD(P)-dependent dehydrogenase (Short-subunit alcohol dehydrogenase family)</fullName>
    </submittedName>
</protein>
<dbReference type="Gene3D" id="3.40.50.720">
    <property type="entry name" value="NAD(P)-binding Rossmann-like Domain"/>
    <property type="match status" value="1"/>
</dbReference>
<reference evidence="4 5" key="1">
    <citation type="submission" date="2020-08" db="EMBL/GenBank/DDBJ databases">
        <title>Sequencing the genomes of 1000 actinobacteria strains.</title>
        <authorList>
            <person name="Klenk H.-P."/>
        </authorList>
    </citation>
    <scope>NUCLEOTIDE SEQUENCE [LARGE SCALE GENOMIC DNA]</scope>
    <source>
        <strain evidence="4 5">DSM 43851</strain>
    </source>
</reference>
<evidence type="ECO:0000313" key="5">
    <source>
        <dbReference type="Proteomes" id="UP000585638"/>
    </source>
</evidence>
<dbReference type="PRINTS" id="PR00081">
    <property type="entry name" value="GDHRDH"/>
</dbReference>
<sequence>MTGQRIAVVTGANQGIGRALVEELAARWTADDLVLLTGRDPGRVSAAAAAVSGVARVEGRVLDVTDTAAIADLAASLGAVDVVISNATMRITPERTQVEQADEFIAVANGATHAVLRSFPPILRPGGRLIIVASSLGTLRNLDPTLHPLFEGASLDEVEAVVSKWQAAVHDGTAAAQGWPEWINIPSKVAQVAAMKAVARERREQDLAEDRLIAAVCPGLVDTPTSRPWFDDFSRAKTPTRAARDVLDFVLASPVDPAKYGELVRDGKALR</sequence>
<dbReference type="Pfam" id="PF00106">
    <property type="entry name" value="adh_short"/>
    <property type="match status" value="1"/>
</dbReference>
<comment type="similarity">
    <text evidence="1">Belongs to the short-chain dehydrogenases/reductases (SDR) family.</text>
</comment>
<proteinExistence type="inferred from homology"/>
<dbReference type="SUPFAM" id="SSF51735">
    <property type="entry name" value="NAD(P)-binding Rossmann-fold domains"/>
    <property type="match status" value="1"/>
</dbReference>
<dbReference type="InterPro" id="IPR036291">
    <property type="entry name" value="NAD(P)-bd_dom_sf"/>
</dbReference>
<dbReference type="Proteomes" id="UP000585638">
    <property type="component" value="Unassembled WGS sequence"/>
</dbReference>
<dbReference type="AlphaFoldDB" id="A0A7W9KA76"/>